<dbReference type="InterPro" id="IPR013783">
    <property type="entry name" value="Ig-like_fold"/>
</dbReference>
<dbReference type="RefSeq" id="WP_316968638.1">
    <property type="nucleotide sequence ID" value="NZ_JARFPL010000011.1"/>
</dbReference>
<dbReference type="NCBIfam" id="TIGR01451">
    <property type="entry name" value="B_ant_repeat"/>
    <property type="match status" value="1"/>
</dbReference>
<keyword evidence="4" id="KW-1185">Reference proteome</keyword>
<organism evidence="3 4">
    <name type="scientific">Candidatus Methanocrinis alkalitolerans</name>
    <dbReference type="NCBI Taxonomy" id="3033395"/>
    <lineage>
        <taxon>Archaea</taxon>
        <taxon>Methanobacteriati</taxon>
        <taxon>Methanobacteriota</taxon>
        <taxon>Stenosarchaea group</taxon>
        <taxon>Methanomicrobia</taxon>
        <taxon>Methanotrichales</taxon>
        <taxon>Methanotrichaceae</taxon>
        <taxon>Methanocrinis</taxon>
    </lineage>
</organism>
<gene>
    <name evidence="3" type="ORF">P0O24_04980</name>
</gene>
<sequence length="378" mass="41866">MGAAASDEADNIDGEIVTRDFSFRAGEGVRIGDYRVELLSVVSVIDGLVEVRVYKRASQFEDWRVMQDYRDVNFDGGKDRGGLTLTVVEIFDIDTVRMRAAYRSDYGYPQKYVTERALAPRNLPELKVFTTVDKTTVSTGDELKVTITVTNAGNDTARDVVIQDSPPLPQFRYLAGYPPKVKNQLQPGESDIVVYSMVAAAEGSVELAGTAARYSDSKATLYSATSQPVNIEIRPQRRPDLAFEVEAPGPIELGGEGAINVTIKNDGEAAAQRVEVKMGLRSGMDGLEFSGGGLDRSFFEIAPGGVERYSATVRGSRSGSYVVDLSASYRADGEMMQEDTSFQVSVLEREYKYLYYLPIVPVLIIGIWLYRRYKEYKY</sequence>
<dbReference type="Pfam" id="PF01345">
    <property type="entry name" value="DUF11"/>
    <property type="match status" value="1"/>
</dbReference>
<feature type="domain" description="DUF11" evidence="2">
    <location>
        <begin position="126"/>
        <end position="167"/>
    </location>
</feature>
<protein>
    <submittedName>
        <fullName evidence="3">BatD family protein</fullName>
    </submittedName>
</protein>
<keyword evidence="1" id="KW-1133">Transmembrane helix</keyword>
<reference evidence="3 4" key="1">
    <citation type="submission" date="2023-03" db="EMBL/GenBank/DDBJ databases">
        <title>Whole genome sequencing of Methanotrichaceae archaeon M04Ac.</title>
        <authorList>
            <person name="Khomyakova M.A."/>
            <person name="Merkel A.Y."/>
            <person name="Slobodkin A.I."/>
        </authorList>
    </citation>
    <scope>NUCLEOTIDE SEQUENCE [LARGE SCALE GENOMIC DNA]</scope>
    <source>
        <strain evidence="3 4">M04Ac</strain>
    </source>
</reference>
<dbReference type="InterPro" id="IPR047589">
    <property type="entry name" value="DUF11_rpt"/>
</dbReference>
<keyword evidence="1" id="KW-0812">Transmembrane</keyword>
<dbReference type="EMBL" id="JARFPL010000011">
    <property type="protein sequence ID" value="MDF0592932.1"/>
    <property type="molecule type" value="Genomic_DNA"/>
</dbReference>
<dbReference type="PANTHER" id="PTHR35902">
    <property type="entry name" value="S-LAYER DOMAIN-LIKE PROTEIN-RELATED"/>
    <property type="match status" value="1"/>
</dbReference>
<accession>A0ABT5XEH1</accession>
<dbReference type="InterPro" id="IPR001434">
    <property type="entry name" value="OmcB-like_DUF11"/>
</dbReference>
<proteinExistence type="predicted"/>
<dbReference type="Proteomes" id="UP001215956">
    <property type="component" value="Unassembled WGS sequence"/>
</dbReference>
<keyword evidence="1" id="KW-0472">Membrane</keyword>
<dbReference type="Gene3D" id="2.60.40.10">
    <property type="entry name" value="Immunoglobulins"/>
    <property type="match status" value="2"/>
</dbReference>
<feature type="transmembrane region" description="Helical" evidence="1">
    <location>
        <begin position="353"/>
        <end position="370"/>
    </location>
</feature>
<evidence type="ECO:0000259" key="2">
    <source>
        <dbReference type="Pfam" id="PF01345"/>
    </source>
</evidence>
<dbReference type="PANTHER" id="PTHR35902:SF3">
    <property type="entry name" value="NPCBM-ASSOCIATED, NEW3 DOMAIN OF ALPHA-GALACTOSIDASE"/>
    <property type="match status" value="1"/>
</dbReference>
<evidence type="ECO:0000313" key="3">
    <source>
        <dbReference type="EMBL" id="MDF0592932.1"/>
    </source>
</evidence>
<evidence type="ECO:0000313" key="4">
    <source>
        <dbReference type="Proteomes" id="UP001215956"/>
    </source>
</evidence>
<comment type="caution">
    <text evidence="3">The sequence shown here is derived from an EMBL/GenBank/DDBJ whole genome shotgun (WGS) entry which is preliminary data.</text>
</comment>
<evidence type="ECO:0000256" key="1">
    <source>
        <dbReference type="SAM" id="Phobius"/>
    </source>
</evidence>
<name>A0ABT5XEH1_9EURY</name>